<sequence length="225" mass="24816">MSTRFPDPAQDADHDDAERVFADAGWRLLGAGDWAIALLSPDGQAVARISPFDPAGRYTAELYFRAKHTLLVPRLYTHRRLTGGGDLMVMERLHPVDPSDAAGLHRLIREEDESVAELSGILRAIHGRALAELPWCGPIDENPSNVMRGSDGRLVLIDPFYADGPALYAAAESDPDALVARIPEDERRFMTEIPLESSGPWAAADRQTMRARLAAADARRRLARR</sequence>
<comment type="caution">
    <text evidence="1">The sequence shown here is derived from an EMBL/GenBank/DDBJ whole genome shotgun (WGS) entry which is preliminary data.</text>
</comment>
<organism evidence="1 2">
    <name type="scientific">Microbacterium yannicii</name>
    <dbReference type="NCBI Taxonomy" id="671622"/>
    <lineage>
        <taxon>Bacteria</taxon>
        <taxon>Bacillati</taxon>
        <taxon>Actinomycetota</taxon>
        <taxon>Actinomycetes</taxon>
        <taxon>Micrococcales</taxon>
        <taxon>Microbacteriaceae</taxon>
        <taxon>Microbacterium</taxon>
    </lineage>
</organism>
<dbReference type="EMBL" id="BAABKZ010000005">
    <property type="protein sequence ID" value="GAA5098200.1"/>
    <property type="molecule type" value="Genomic_DNA"/>
</dbReference>
<reference evidence="2" key="1">
    <citation type="journal article" date="2019" name="Int. J. Syst. Evol. Microbiol.">
        <title>The Global Catalogue of Microorganisms (GCM) 10K type strain sequencing project: providing services to taxonomists for standard genome sequencing and annotation.</title>
        <authorList>
            <consortium name="The Broad Institute Genomics Platform"/>
            <consortium name="The Broad Institute Genome Sequencing Center for Infectious Disease"/>
            <person name="Wu L."/>
            <person name="Ma J."/>
        </authorList>
    </citation>
    <scope>NUCLEOTIDE SEQUENCE [LARGE SCALE GENOMIC DNA]</scope>
    <source>
        <strain evidence="2">JCM 18959</strain>
    </source>
</reference>
<accession>A0ABP9MNW5</accession>
<proteinExistence type="predicted"/>
<dbReference type="InterPro" id="IPR011009">
    <property type="entry name" value="Kinase-like_dom_sf"/>
</dbReference>
<dbReference type="Proteomes" id="UP001501407">
    <property type="component" value="Unassembled WGS sequence"/>
</dbReference>
<name>A0ABP9MNW5_9MICO</name>
<protein>
    <submittedName>
        <fullName evidence="1">Uncharacterized protein</fullName>
    </submittedName>
</protein>
<keyword evidence="2" id="KW-1185">Reference proteome</keyword>
<evidence type="ECO:0000313" key="2">
    <source>
        <dbReference type="Proteomes" id="UP001501407"/>
    </source>
</evidence>
<evidence type="ECO:0000313" key="1">
    <source>
        <dbReference type="EMBL" id="GAA5098200.1"/>
    </source>
</evidence>
<gene>
    <name evidence="1" type="ORF">GCM10025760_33160</name>
</gene>
<dbReference type="RefSeq" id="WP_194415491.1">
    <property type="nucleotide sequence ID" value="NZ_BAABKZ010000005.1"/>
</dbReference>
<dbReference type="SUPFAM" id="SSF56112">
    <property type="entry name" value="Protein kinase-like (PK-like)"/>
    <property type="match status" value="1"/>
</dbReference>